<dbReference type="AlphaFoldDB" id="A0A1H8DTY6"/>
<feature type="domain" description="L,D-TPase catalytic" evidence="9">
    <location>
        <begin position="37"/>
        <end position="167"/>
    </location>
</feature>
<evidence type="ECO:0000256" key="5">
    <source>
        <dbReference type="ARBA" id="ARBA00022984"/>
    </source>
</evidence>
<feature type="active site" description="Proton donor/acceptor" evidence="7">
    <location>
        <position position="127"/>
    </location>
</feature>
<dbReference type="Gene3D" id="2.40.440.10">
    <property type="entry name" value="L,D-transpeptidase catalytic domain-like"/>
    <property type="match status" value="1"/>
</dbReference>
<dbReference type="PROSITE" id="PS52029">
    <property type="entry name" value="LD_TPASE"/>
    <property type="match status" value="1"/>
</dbReference>
<dbReference type="InterPro" id="IPR005490">
    <property type="entry name" value="LD_TPept_cat_dom"/>
</dbReference>
<evidence type="ECO:0000256" key="8">
    <source>
        <dbReference type="SAM" id="SignalP"/>
    </source>
</evidence>
<dbReference type="STRING" id="245187.SAMN04488003_10966"/>
<evidence type="ECO:0000259" key="9">
    <source>
        <dbReference type="PROSITE" id="PS52029"/>
    </source>
</evidence>
<proteinExistence type="inferred from homology"/>
<protein>
    <submittedName>
        <fullName evidence="10">L,D-transpeptidase catalytic domain</fullName>
    </submittedName>
</protein>
<dbReference type="GO" id="GO:0016740">
    <property type="term" value="F:transferase activity"/>
    <property type="evidence" value="ECO:0007669"/>
    <property type="project" value="UniProtKB-KW"/>
</dbReference>
<comment type="pathway">
    <text evidence="1 7">Cell wall biogenesis; peptidoglycan biosynthesis.</text>
</comment>
<evidence type="ECO:0000256" key="2">
    <source>
        <dbReference type="ARBA" id="ARBA00005992"/>
    </source>
</evidence>
<feature type="signal peptide" evidence="8">
    <location>
        <begin position="1"/>
        <end position="18"/>
    </location>
</feature>
<keyword evidence="6 7" id="KW-0961">Cell wall biogenesis/degradation</keyword>
<dbReference type="PANTHER" id="PTHR36699:SF1">
    <property type="entry name" value="L,D-TRANSPEPTIDASE YAFK-RELATED"/>
    <property type="match status" value="1"/>
</dbReference>
<keyword evidence="3" id="KW-0808">Transferase</keyword>
<keyword evidence="5 7" id="KW-0573">Peptidoglycan synthesis</keyword>
<dbReference type="PROSITE" id="PS51257">
    <property type="entry name" value="PROKAR_LIPOPROTEIN"/>
    <property type="match status" value="1"/>
</dbReference>
<dbReference type="GO" id="GO:0071555">
    <property type="term" value="P:cell wall organization"/>
    <property type="evidence" value="ECO:0007669"/>
    <property type="project" value="UniProtKB-UniRule"/>
</dbReference>
<dbReference type="Proteomes" id="UP000199585">
    <property type="component" value="Unassembled WGS sequence"/>
</dbReference>
<keyword evidence="11" id="KW-1185">Reference proteome</keyword>
<feature type="chain" id="PRO_5011571039" evidence="8">
    <location>
        <begin position="19"/>
        <end position="168"/>
    </location>
</feature>
<comment type="similarity">
    <text evidence="2">Belongs to the YkuD family.</text>
</comment>
<dbReference type="CDD" id="cd16913">
    <property type="entry name" value="YkuD_like"/>
    <property type="match status" value="1"/>
</dbReference>
<organism evidence="10 11">
    <name type="scientific">Loktanella fryxellensis</name>
    <dbReference type="NCBI Taxonomy" id="245187"/>
    <lineage>
        <taxon>Bacteria</taxon>
        <taxon>Pseudomonadati</taxon>
        <taxon>Pseudomonadota</taxon>
        <taxon>Alphaproteobacteria</taxon>
        <taxon>Rhodobacterales</taxon>
        <taxon>Roseobacteraceae</taxon>
        <taxon>Loktanella</taxon>
    </lineage>
</organism>
<evidence type="ECO:0000256" key="4">
    <source>
        <dbReference type="ARBA" id="ARBA00022960"/>
    </source>
</evidence>
<reference evidence="10 11" key="1">
    <citation type="submission" date="2016-10" db="EMBL/GenBank/DDBJ databases">
        <authorList>
            <person name="de Groot N.N."/>
        </authorList>
    </citation>
    <scope>NUCLEOTIDE SEQUENCE [LARGE SCALE GENOMIC DNA]</scope>
    <source>
        <strain evidence="10 11">DSM 16213</strain>
    </source>
</reference>
<accession>A0A1H8DTY6</accession>
<sequence length="168" mass="18604">MTMNRRMLVLGAMGAALAACGRPQPTRFKRYDGPKVTRVQVFKARRKLQIFSANVMLKEYDMELGFAPTGHKAVEGDGRTPEGAYRIDRRNPNSSFHLSIGISYPNANDIARAAAMGQRPGGDIFIHGTPARQMGKSDWTYGCIAVTNDEMEDIYAMVPDGTPIYIYP</sequence>
<name>A0A1H8DTY6_9RHOB</name>
<dbReference type="InterPro" id="IPR038063">
    <property type="entry name" value="Transpep_catalytic_dom"/>
</dbReference>
<gene>
    <name evidence="10" type="ORF">SAMN04488003_10966</name>
</gene>
<dbReference type="PANTHER" id="PTHR36699">
    <property type="entry name" value="LD-TRANSPEPTIDASE"/>
    <property type="match status" value="1"/>
</dbReference>
<dbReference type="UniPathway" id="UPA00219"/>
<dbReference type="GO" id="GO:0008360">
    <property type="term" value="P:regulation of cell shape"/>
    <property type="evidence" value="ECO:0007669"/>
    <property type="project" value="UniProtKB-UniRule"/>
</dbReference>
<keyword evidence="4 7" id="KW-0133">Cell shape</keyword>
<evidence type="ECO:0000313" key="10">
    <source>
        <dbReference type="EMBL" id="SEN10719.1"/>
    </source>
</evidence>
<evidence type="ECO:0000313" key="11">
    <source>
        <dbReference type="Proteomes" id="UP000199585"/>
    </source>
</evidence>
<dbReference type="EMBL" id="FOCI01000009">
    <property type="protein sequence ID" value="SEN10719.1"/>
    <property type="molecule type" value="Genomic_DNA"/>
</dbReference>
<evidence type="ECO:0000256" key="7">
    <source>
        <dbReference type="PROSITE-ProRule" id="PRU01373"/>
    </source>
</evidence>
<dbReference type="GO" id="GO:0004180">
    <property type="term" value="F:carboxypeptidase activity"/>
    <property type="evidence" value="ECO:0007669"/>
    <property type="project" value="UniProtKB-ARBA"/>
</dbReference>
<evidence type="ECO:0000256" key="1">
    <source>
        <dbReference type="ARBA" id="ARBA00004752"/>
    </source>
</evidence>
<feature type="active site" description="Nucleophile" evidence="7">
    <location>
        <position position="143"/>
    </location>
</feature>
<dbReference type="SUPFAM" id="SSF141523">
    <property type="entry name" value="L,D-transpeptidase catalytic domain-like"/>
    <property type="match status" value="1"/>
</dbReference>
<evidence type="ECO:0000256" key="6">
    <source>
        <dbReference type="ARBA" id="ARBA00023316"/>
    </source>
</evidence>
<dbReference type="GO" id="GO:0009252">
    <property type="term" value="P:peptidoglycan biosynthetic process"/>
    <property type="evidence" value="ECO:0007669"/>
    <property type="project" value="UniProtKB-UniPathway"/>
</dbReference>
<keyword evidence="8" id="KW-0732">Signal</keyword>
<evidence type="ECO:0000256" key="3">
    <source>
        <dbReference type="ARBA" id="ARBA00022679"/>
    </source>
</evidence>
<dbReference type="Pfam" id="PF03734">
    <property type="entry name" value="YkuD"/>
    <property type="match status" value="1"/>
</dbReference>